<accession>A0A1Y1JSN0</accession>
<proteinExistence type="predicted"/>
<dbReference type="InterPro" id="IPR027304">
    <property type="entry name" value="Trigger_fact/SurA_dom_sf"/>
</dbReference>
<feature type="region of interest" description="Disordered" evidence="1">
    <location>
        <begin position="461"/>
        <end position="483"/>
    </location>
</feature>
<feature type="chain" id="PRO_5012259858" description="Trigger factor C-terminal domain-containing protein" evidence="2">
    <location>
        <begin position="25"/>
        <end position="1150"/>
    </location>
</feature>
<dbReference type="GO" id="GO:0044183">
    <property type="term" value="F:protein folding chaperone"/>
    <property type="evidence" value="ECO:0007669"/>
    <property type="project" value="TreeGrafter"/>
</dbReference>
<feature type="region of interest" description="Disordered" evidence="1">
    <location>
        <begin position="629"/>
        <end position="684"/>
    </location>
</feature>
<evidence type="ECO:0000256" key="1">
    <source>
        <dbReference type="SAM" id="MobiDB-lite"/>
    </source>
</evidence>
<feature type="compositionally biased region" description="Polar residues" evidence="1">
    <location>
        <begin position="734"/>
        <end position="753"/>
    </location>
</feature>
<feature type="signal peptide" evidence="2">
    <location>
        <begin position="1"/>
        <end position="24"/>
    </location>
</feature>
<dbReference type="OMA" id="VDQRRME"/>
<dbReference type="InterPro" id="IPR005215">
    <property type="entry name" value="Trig_fac"/>
</dbReference>
<feature type="region of interest" description="Disordered" evidence="1">
    <location>
        <begin position="1064"/>
        <end position="1086"/>
    </location>
</feature>
<dbReference type="AlphaFoldDB" id="A0A1Y1JSN0"/>
<feature type="region of interest" description="Disordered" evidence="1">
    <location>
        <begin position="157"/>
        <end position="178"/>
    </location>
</feature>
<feature type="compositionally biased region" description="Basic and acidic residues" evidence="1">
    <location>
        <begin position="648"/>
        <end position="684"/>
    </location>
</feature>
<keyword evidence="4" id="KW-1185">Reference proteome</keyword>
<dbReference type="GO" id="GO:0043335">
    <property type="term" value="P:protein unfolding"/>
    <property type="evidence" value="ECO:0007669"/>
    <property type="project" value="TreeGrafter"/>
</dbReference>
<dbReference type="Proteomes" id="UP000195521">
    <property type="component" value="Unassembled WGS sequence"/>
</dbReference>
<feature type="compositionally biased region" description="Low complexity" evidence="1">
    <location>
        <begin position="469"/>
        <end position="483"/>
    </location>
</feature>
<protein>
    <recommendedName>
        <fullName evidence="5">Trigger factor C-terminal domain-containing protein</fullName>
    </recommendedName>
</protein>
<dbReference type="GO" id="GO:0003755">
    <property type="term" value="F:peptidyl-prolyl cis-trans isomerase activity"/>
    <property type="evidence" value="ECO:0007669"/>
    <property type="project" value="TreeGrafter"/>
</dbReference>
<comment type="caution">
    <text evidence="3">The sequence shown here is derived from an EMBL/GenBank/DDBJ whole genome shotgun (WGS) entry which is preliminary data.</text>
</comment>
<feature type="region of interest" description="Disordered" evidence="1">
    <location>
        <begin position="706"/>
        <end position="756"/>
    </location>
</feature>
<dbReference type="RefSeq" id="XP_028545553.1">
    <property type="nucleotide sequence ID" value="XM_028689752.1"/>
</dbReference>
<dbReference type="PANTHER" id="PTHR30560:SF3">
    <property type="entry name" value="TRIGGER FACTOR-LIKE PROTEIN TIG, CHLOROPLASTIC"/>
    <property type="match status" value="1"/>
</dbReference>
<dbReference type="OrthoDB" id="371188at2759"/>
<evidence type="ECO:0000313" key="4">
    <source>
        <dbReference type="Proteomes" id="UP000195521"/>
    </source>
</evidence>
<dbReference type="GO" id="GO:0015031">
    <property type="term" value="P:protein transport"/>
    <property type="evidence" value="ECO:0007669"/>
    <property type="project" value="InterPro"/>
</dbReference>
<sequence>MIGKLGRKHKVFLLMYFILYHIDALLHMSGRHENYEKKKKKLSVNLKDKHKITMGKKKGNRLNSRQQKYRKKIHFPLTSFLYIERGRKNNRTPAKSKAIPLDVRGNYFLRPIGKFLSMKIFFFSQLKKHDGRRIKWHYYAGGVGEKKHEFRTKLTMDKTGEEKRNGEKSVNTERANGERTKRERLIEHMEKGLLAIEYIDENNESSDVLLKVHIKSKLREYYYDLCVKEYRESKLKENKYEYCYLKDVPINNLINYIKKDDYLNIFLKHVNEDVIKVYKKMKNLHLIGSPRLMNNIDHMTISKFNDVHFIFSIDKFPKIKFNKSYIHLHMNVEIPPYEKGSTFKEFLKIIKNEKENEISIDSDENHKVEWNNDVHINILRGWVYSSNNEYYNTICHVQADVPHKCGQEAEDVKSAIYKEEKSTTKEQVNTEEFKILDNHNKINDLIDIDKDEENFINNSENYNEKNEKNNSFQNDENFFNNTNNKTDKEEWKYYDEFLKNSNFSKYFKEGYQLPKDVINMNNEVISVKENYNPLGFNESLIGVSKNEKKNITAYIPVNLFKKYFDTPTVEVSQEINQQNVPNFKEINKESISKFREIIYTEIKKLKNGSFFQKLENILKSNQDKFFDSESLESKSKSNIPEDDSQSIEQHDEREEKNEGGKSDNIERSIKNKTEEKEELTYHDMPKEEDIEYILNDNNVLYEEDEVDDKVEGEERVNGGNNVKERENVQEKEQTQQQGVVPLKQNQKNGNAVDQNEEEMFNKNFDKYLEELLKDDINALDEKLYREETHGKVEDIVRNVCDTSEYEKDENGKVDTDEDGDEIMLNDYILGKCDLIKCVLEAEILDIKIRKKKEDNINDYILKKYNKTANELYNEIEEKAMKDIQNKCVDQRRMEAYKKLMEITSLNVPVTLFRAQGKRLYNIYLKRKKMKSNENGKNEKILDFEEFITKSKKEIYDQIKFSFIVKAIFHNSKLKINFDHVIKDVLKTLIKTPTNNVHSLIKKIYTTHQAQCVLDFVSLNANISFKTNHNSSVNFSVTMKKGSHYTKEEFLNDSNELDRTKAGIQTGDLSLSPSQNPPAGNGEVDEKNATCGDILNRVDEKEKQKIFNFTEESNFVIEKKKENNEHVKLEYFTFKKGANYTKSFEEKYKKK</sequence>
<name>A0A1Y1JSN0_PLAGO</name>
<gene>
    <name evidence="3" type="ORF">PGO_132360</name>
</gene>
<dbReference type="EMBL" id="BDQF01000014">
    <property type="protein sequence ID" value="GAW82964.1"/>
    <property type="molecule type" value="Genomic_DNA"/>
</dbReference>
<feature type="compositionally biased region" description="Basic and acidic residues" evidence="1">
    <location>
        <begin position="712"/>
        <end position="733"/>
    </location>
</feature>
<organism evidence="3 4">
    <name type="scientific">Plasmodium gonderi</name>
    <dbReference type="NCBI Taxonomy" id="77519"/>
    <lineage>
        <taxon>Eukaryota</taxon>
        <taxon>Sar</taxon>
        <taxon>Alveolata</taxon>
        <taxon>Apicomplexa</taxon>
        <taxon>Aconoidasida</taxon>
        <taxon>Haemosporida</taxon>
        <taxon>Plasmodiidae</taxon>
        <taxon>Plasmodium</taxon>
        <taxon>Plasmodium (Plasmodium)</taxon>
    </lineage>
</organism>
<dbReference type="PANTHER" id="PTHR30560">
    <property type="entry name" value="TRIGGER FACTOR CHAPERONE AND PEPTIDYL-PROLYL CIS/TRANS ISOMERASE"/>
    <property type="match status" value="1"/>
</dbReference>
<evidence type="ECO:0000256" key="2">
    <source>
        <dbReference type="SAM" id="SignalP"/>
    </source>
</evidence>
<feature type="compositionally biased region" description="Polar residues" evidence="1">
    <location>
        <begin position="1066"/>
        <end position="1077"/>
    </location>
</feature>
<dbReference type="SUPFAM" id="SSF109998">
    <property type="entry name" value="Triger factor/SurA peptide-binding domain-like"/>
    <property type="match status" value="1"/>
</dbReference>
<dbReference type="GO" id="GO:0051083">
    <property type="term" value="P:'de novo' cotranslational protein folding"/>
    <property type="evidence" value="ECO:0007669"/>
    <property type="project" value="TreeGrafter"/>
</dbReference>
<dbReference type="GO" id="GO:0043022">
    <property type="term" value="F:ribosome binding"/>
    <property type="evidence" value="ECO:0007669"/>
    <property type="project" value="TreeGrafter"/>
</dbReference>
<evidence type="ECO:0000313" key="3">
    <source>
        <dbReference type="EMBL" id="GAW82964.1"/>
    </source>
</evidence>
<dbReference type="GeneID" id="39749702"/>
<reference evidence="4" key="1">
    <citation type="submission" date="2017-04" db="EMBL/GenBank/DDBJ databases">
        <title>Plasmodium gonderi genome.</title>
        <authorList>
            <person name="Arisue N."/>
            <person name="Honma H."/>
            <person name="Kawai S."/>
            <person name="Tougan T."/>
            <person name="Tanabe K."/>
            <person name="Horii T."/>
        </authorList>
    </citation>
    <scope>NUCLEOTIDE SEQUENCE [LARGE SCALE GENOMIC DNA]</scope>
    <source>
        <strain evidence="4">ATCC 30045</strain>
    </source>
</reference>
<keyword evidence="2" id="KW-0732">Signal</keyword>
<evidence type="ECO:0008006" key="5">
    <source>
        <dbReference type="Google" id="ProtNLM"/>
    </source>
</evidence>